<name>A0ABS1QV70_9GAMM</name>
<keyword evidence="11" id="KW-0175">Coiled coil</keyword>
<proteinExistence type="predicted"/>
<dbReference type="Gene3D" id="1.10.10.10">
    <property type="entry name" value="Winged helix-like DNA-binding domain superfamily/Winged helix DNA-binding domain"/>
    <property type="match status" value="1"/>
</dbReference>
<feature type="modified residue" description="4-aspartylphosphate" evidence="10">
    <location>
        <position position="59"/>
    </location>
</feature>
<dbReference type="PROSITE" id="PS50110">
    <property type="entry name" value="RESPONSE_REGULATORY"/>
    <property type="match status" value="1"/>
</dbReference>
<dbReference type="Gene3D" id="3.40.50.2300">
    <property type="match status" value="1"/>
</dbReference>
<sequence>MNKTHGVLIIEDDFRIAEINRQFVEQTAGFKVLHEAKTRAEALAFLAEHAGQINLVLLDAYIPDATGLELLWEIRRHYRHIDIVMVTAAKEVDTIQEALRGGVFDYLIKPTQSERMAHMLDRFLKERALLEQKQEMSQEELDRALNRHPAVAEPPPAASGSLPKGIDRLTLDTVLGTMAQAREPQTAVDLAKAIGASRSTARRYLEYLVAQGKACAEQAYGEVGRPERRYRLNP</sequence>
<evidence type="ECO:0000256" key="8">
    <source>
        <dbReference type="ARBA" id="ARBA00023163"/>
    </source>
</evidence>
<keyword evidence="8 9" id="KW-0804">Transcription</keyword>
<evidence type="ECO:0000259" key="12">
    <source>
        <dbReference type="PROSITE" id="PS50110"/>
    </source>
</evidence>
<evidence type="ECO:0000313" key="14">
    <source>
        <dbReference type="Proteomes" id="UP000638570"/>
    </source>
</evidence>
<dbReference type="EMBL" id="JAERTZ010000025">
    <property type="protein sequence ID" value="MBL1378119.1"/>
    <property type="molecule type" value="Genomic_DNA"/>
</dbReference>
<keyword evidence="4 9" id="KW-0902">Two-component regulatory system</keyword>
<dbReference type="CDD" id="cd19925">
    <property type="entry name" value="REC_citrate_TCS"/>
    <property type="match status" value="1"/>
</dbReference>
<dbReference type="PANTHER" id="PTHR45526:SF1">
    <property type="entry name" value="TRANSCRIPTIONAL REGULATORY PROTEIN DCUR-RELATED"/>
    <property type="match status" value="1"/>
</dbReference>
<keyword evidence="5 9" id="KW-0805">Transcription regulation</keyword>
<evidence type="ECO:0000256" key="1">
    <source>
        <dbReference type="ARBA" id="ARBA00004496"/>
    </source>
</evidence>
<reference evidence="14" key="1">
    <citation type="submission" date="2021-01" db="EMBL/GenBank/DDBJ databases">
        <title>Genome public.</title>
        <authorList>
            <person name="Liu C."/>
            <person name="Sun Q."/>
        </authorList>
    </citation>
    <scope>NUCLEOTIDE SEQUENCE [LARGE SCALE GENOMIC DNA]</scope>
    <source>
        <strain evidence="14">CGMCC 1.18722</strain>
    </source>
</reference>
<keyword evidence="7 9" id="KW-0010">Activator</keyword>
<dbReference type="Pfam" id="PF20714">
    <property type="entry name" value="HTH_64"/>
    <property type="match status" value="1"/>
</dbReference>
<comment type="subcellular location">
    <subcellularLocation>
        <location evidence="1 9">Cytoplasm</location>
    </subcellularLocation>
</comment>
<feature type="domain" description="Response regulatory" evidence="12">
    <location>
        <begin position="6"/>
        <end position="124"/>
    </location>
</feature>
<dbReference type="InterPro" id="IPR024187">
    <property type="entry name" value="Sig_transdc_resp-reg_cit/mal"/>
</dbReference>
<keyword evidence="3 10" id="KW-0597">Phosphoprotein</keyword>
<gene>
    <name evidence="13" type="ORF">JKV55_12370</name>
</gene>
<evidence type="ECO:0000256" key="7">
    <source>
        <dbReference type="ARBA" id="ARBA00023159"/>
    </source>
</evidence>
<dbReference type="InterPro" id="IPR048714">
    <property type="entry name" value="DpiA-like_HTH"/>
</dbReference>
<dbReference type="Pfam" id="PF00072">
    <property type="entry name" value="Response_reg"/>
    <property type="match status" value="1"/>
</dbReference>
<dbReference type="SUPFAM" id="SSF52172">
    <property type="entry name" value="CheY-like"/>
    <property type="match status" value="1"/>
</dbReference>
<dbReference type="InterPro" id="IPR036388">
    <property type="entry name" value="WH-like_DNA-bd_sf"/>
</dbReference>
<evidence type="ECO:0000256" key="10">
    <source>
        <dbReference type="PROSITE-ProRule" id="PRU00169"/>
    </source>
</evidence>
<comment type="caution">
    <text evidence="13">The sequence shown here is derived from an EMBL/GenBank/DDBJ whole genome shotgun (WGS) entry which is preliminary data.</text>
</comment>
<dbReference type="InterPro" id="IPR011006">
    <property type="entry name" value="CheY-like_superfamily"/>
</dbReference>
<evidence type="ECO:0000256" key="2">
    <source>
        <dbReference type="ARBA" id="ARBA00022490"/>
    </source>
</evidence>
<dbReference type="InterPro" id="IPR051271">
    <property type="entry name" value="2C-system_Tx_regulators"/>
</dbReference>
<evidence type="ECO:0000256" key="9">
    <source>
        <dbReference type="PIRNR" id="PIRNR006171"/>
    </source>
</evidence>
<keyword evidence="6 9" id="KW-0238">DNA-binding</keyword>
<feature type="coiled-coil region" evidence="11">
    <location>
        <begin position="120"/>
        <end position="147"/>
    </location>
</feature>
<dbReference type="PIRSF" id="PIRSF006171">
    <property type="entry name" value="RR_citrat_malat"/>
    <property type="match status" value="1"/>
</dbReference>
<accession>A0ABS1QV70</accession>
<dbReference type="SUPFAM" id="SSF46785">
    <property type="entry name" value="Winged helix' DNA-binding domain"/>
    <property type="match status" value="1"/>
</dbReference>
<keyword evidence="14" id="KW-1185">Reference proteome</keyword>
<dbReference type="RefSeq" id="WP_202085837.1">
    <property type="nucleotide sequence ID" value="NZ_JAERTZ010000025.1"/>
</dbReference>
<keyword evidence="2 9" id="KW-0963">Cytoplasm</keyword>
<dbReference type="SMART" id="SM00448">
    <property type="entry name" value="REC"/>
    <property type="match status" value="1"/>
</dbReference>
<evidence type="ECO:0000256" key="6">
    <source>
        <dbReference type="ARBA" id="ARBA00023125"/>
    </source>
</evidence>
<dbReference type="Proteomes" id="UP000638570">
    <property type="component" value="Unassembled WGS sequence"/>
</dbReference>
<dbReference type="PANTHER" id="PTHR45526">
    <property type="entry name" value="TRANSCRIPTIONAL REGULATORY PROTEIN DPIA"/>
    <property type="match status" value="1"/>
</dbReference>
<evidence type="ECO:0000256" key="4">
    <source>
        <dbReference type="ARBA" id="ARBA00023012"/>
    </source>
</evidence>
<dbReference type="InterPro" id="IPR036390">
    <property type="entry name" value="WH_DNA-bd_sf"/>
</dbReference>
<evidence type="ECO:0000256" key="11">
    <source>
        <dbReference type="SAM" id="Coils"/>
    </source>
</evidence>
<organism evidence="13 14">
    <name type="scientific">Zobellella iuensis</name>
    <dbReference type="NCBI Taxonomy" id="2803811"/>
    <lineage>
        <taxon>Bacteria</taxon>
        <taxon>Pseudomonadati</taxon>
        <taxon>Pseudomonadota</taxon>
        <taxon>Gammaproteobacteria</taxon>
        <taxon>Aeromonadales</taxon>
        <taxon>Aeromonadaceae</taxon>
        <taxon>Zobellella</taxon>
    </lineage>
</organism>
<protein>
    <recommendedName>
        <fullName evidence="9">Transcriptional regulatory protein</fullName>
    </recommendedName>
</protein>
<evidence type="ECO:0000256" key="3">
    <source>
        <dbReference type="ARBA" id="ARBA00022553"/>
    </source>
</evidence>
<evidence type="ECO:0000313" key="13">
    <source>
        <dbReference type="EMBL" id="MBL1378119.1"/>
    </source>
</evidence>
<evidence type="ECO:0000256" key="5">
    <source>
        <dbReference type="ARBA" id="ARBA00023015"/>
    </source>
</evidence>
<dbReference type="InterPro" id="IPR001789">
    <property type="entry name" value="Sig_transdc_resp-reg_receiver"/>
</dbReference>